<name>A0A1M7PUG9_9ACTN</name>
<feature type="region of interest" description="Disordered" evidence="1">
    <location>
        <begin position="183"/>
        <end position="234"/>
    </location>
</feature>
<evidence type="ECO:0000256" key="2">
    <source>
        <dbReference type="SAM" id="Phobius"/>
    </source>
</evidence>
<evidence type="ECO:0000313" key="5">
    <source>
        <dbReference type="Proteomes" id="UP000184440"/>
    </source>
</evidence>
<dbReference type="RefSeq" id="WP_143175191.1">
    <property type="nucleotide sequence ID" value="NZ_FRCS01000003.1"/>
</dbReference>
<feature type="domain" description="SCP" evidence="3">
    <location>
        <begin position="323"/>
        <end position="384"/>
    </location>
</feature>
<organism evidence="4 5">
    <name type="scientific">Cryptosporangium aurantiacum</name>
    <dbReference type="NCBI Taxonomy" id="134849"/>
    <lineage>
        <taxon>Bacteria</taxon>
        <taxon>Bacillati</taxon>
        <taxon>Actinomycetota</taxon>
        <taxon>Actinomycetes</taxon>
        <taxon>Cryptosporangiales</taxon>
        <taxon>Cryptosporangiaceae</taxon>
        <taxon>Cryptosporangium</taxon>
    </lineage>
</organism>
<evidence type="ECO:0000256" key="1">
    <source>
        <dbReference type="SAM" id="MobiDB-lite"/>
    </source>
</evidence>
<proteinExistence type="predicted"/>
<dbReference type="InterPro" id="IPR035940">
    <property type="entry name" value="CAP_sf"/>
</dbReference>
<feature type="region of interest" description="Disordered" evidence="1">
    <location>
        <begin position="271"/>
        <end position="306"/>
    </location>
</feature>
<protein>
    <recommendedName>
        <fullName evidence="3">SCP domain-containing protein</fullName>
    </recommendedName>
</protein>
<dbReference type="AlphaFoldDB" id="A0A1M7PUG9"/>
<feature type="region of interest" description="Disordered" evidence="1">
    <location>
        <begin position="32"/>
        <end position="129"/>
    </location>
</feature>
<reference evidence="4 5" key="1">
    <citation type="submission" date="2016-11" db="EMBL/GenBank/DDBJ databases">
        <authorList>
            <person name="Jaros S."/>
            <person name="Januszkiewicz K."/>
            <person name="Wedrychowicz H."/>
        </authorList>
    </citation>
    <scope>NUCLEOTIDE SEQUENCE [LARGE SCALE GENOMIC DNA]</scope>
    <source>
        <strain evidence="4 5">DSM 46144</strain>
    </source>
</reference>
<sequence>MARKNMWSATAAVGDAELRGVPEGYAPEIDGTMELPRALPRPSSNVYTVGRLGGAHRRSERGGKGAKKPKDRDRTDEWTSIWPDDQPTVPRPSPLLHPDERRQPGGVQPGGVPSGYDRGPGAYDADPAAYGTGPSAYDAQAYDAQAYDAQAYDAQAYDAQAYDAQAYDAQAYDARAYGTQAYDTSPYDAGRPTSPGRPTSGSRAGVGGSHAAGAAGKRPRTGSRRKASRPMRYTGSRRKFSTWAPLAGGVLMLVLVLGATMLAEADRYTGSSSSALNSASASPPTGSASAPSGAKSSDQPSRKAEAPAAEAVAAAINKELDLLGCGRVEVDQSLVAAAGDHVDDMLSRGYLDTASPDGGDTLTRAKSAGYQGQKVVESVVSGAGSPAEAARAAFPTPGGTATVPATVKVVSGGNLSCGWTAVGAEARMNNRSVAYWSIVLGQ</sequence>
<dbReference type="Pfam" id="PF00188">
    <property type="entry name" value="CAP"/>
    <property type="match status" value="1"/>
</dbReference>
<feature type="compositionally biased region" description="Low complexity" evidence="1">
    <location>
        <begin position="271"/>
        <end position="297"/>
    </location>
</feature>
<evidence type="ECO:0000259" key="3">
    <source>
        <dbReference type="Pfam" id="PF00188"/>
    </source>
</evidence>
<accession>A0A1M7PUG9</accession>
<dbReference type="OrthoDB" id="5183789at2"/>
<dbReference type="EMBL" id="FRCS01000003">
    <property type="protein sequence ID" value="SHN21125.1"/>
    <property type="molecule type" value="Genomic_DNA"/>
</dbReference>
<evidence type="ECO:0000313" key="4">
    <source>
        <dbReference type="EMBL" id="SHN21125.1"/>
    </source>
</evidence>
<dbReference type="Proteomes" id="UP000184440">
    <property type="component" value="Unassembled WGS sequence"/>
</dbReference>
<keyword evidence="2" id="KW-0812">Transmembrane</keyword>
<keyword evidence="5" id="KW-1185">Reference proteome</keyword>
<gene>
    <name evidence="4" type="ORF">SAMN05443668_103706</name>
</gene>
<feature type="transmembrane region" description="Helical" evidence="2">
    <location>
        <begin position="240"/>
        <end position="263"/>
    </location>
</feature>
<dbReference type="InterPro" id="IPR014044">
    <property type="entry name" value="CAP_dom"/>
</dbReference>
<dbReference type="STRING" id="134849.SAMN05443668_103706"/>
<keyword evidence="2" id="KW-0472">Membrane</keyword>
<keyword evidence="2" id="KW-1133">Transmembrane helix</keyword>
<feature type="compositionally biased region" description="Basic residues" evidence="1">
    <location>
        <begin position="217"/>
        <end position="234"/>
    </location>
</feature>
<feature type="compositionally biased region" description="Basic and acidic residues" evidence="1">
    <location>
        <begin position="60"/>
        <end position="77"/>
    </location>
</feature>
<dbReference type="Gene3D" id="3.40.33.10">
    <property type="entry name" value="CAP"/>
    <property type="match status" value="1"/>
</dbReference>